<evidence type="ECO:0000313" key="11">
    <source>
        <dbReference type="Proteomes" id="UP000064189"/>
    </source>
</evidence>
<evidence type="ECO:0000256" key="1">
    <source>
        <dbReference type="ARBA" id="ARBA00001092"/>
    </source>
</evidence>
<feature type="active site" description="Charge relay system" evidence="9">
    <location>
        <position position="171"/>
    </location>
</feature>
<comment type="catalytic activity">
    <reaction evidence="1">
        <text>[L-4-(L-arginin-2-N-yl)aspartate](n) + H2O = [L-4-(L-arginin-2-N-yl)aspartate](n-1) + L-4-(L-arginin-2-N-yl)aspartate</text>
        <dbReference type="Rhea" id="RHEA:12845"/>
        <dbReference type="Rhea" id="RHEA-COMP:13728"/>
        <dbReference type="Rhea" id="RHEA-COMP:13734"/>
        <dbReference type="ChEBI" id="CHEBI:15377"/>
        <dbReference type="ChEBI" id="CHEBI:137986"/>
        <dbReference type="ChEBI" id="CHEBI:137991"/>
        <dbReference type="EC" id="3.4.15.6"/>
    </reaction>
</comment>
<dbReference type="InterPro" id="IPR011811">
    <property type="entry name" value="Peptidase_S51_cyanophycinase"/>
</dbReference>
<proteinExistence type="inferred from homology"/>
<dbReference type="InterPro" id="IPR029062">
    <property type="entry name" value="Class_I_gatase-like"/>
</dbReference>
<dbReference type="CDD" id="cd03145">
    <property type="entry name" value="GAT1_cyanophycinase"/>
    <property type="match status" value="1"/>
</dbReference>
<evidence type="ECO:0000256" key="9">
    <source>
        <dbReference type="PIRSR" id="PIRSR032067-1"/>
    </source>
</evidence>
<feature type="active site" description="Charge relay system" evidence="9">
    <location>
        <position position="198"/>
    </location>
</feature>
<gene>
    <name evidence="10" type="ORF">AS888_03015</name>
</gene>
<feature type="active site" description="Charge relay system" evidence="9">
    <location>
        <position position="129"/>
    </location>
</feature>
<dbReference type="RefSeq" id="WP_061144470.1">
    <property type="nucleotide sequence ID" value="NZ_LNNH01000056.1"/>
</dbReference>
<evidence type="ECO:0000256" key="2">
    <source>
        <dbReference type="ARBA" id="ARBA00002039"/>
    </source>
</evidence>
<dbReference type="AlphaFoldDB" id="A0A120GMN5"/>
<evidence type="ECO:0000256" key="7">
    <source>
        <dbReference type="ARBA" id="ARBA00022801"/>
    </source>
</evidence>
<dbReference type="GO" id="GO:0008241">
    <property type="term" value="F:peptidyl-dipeptidase activity"/>
    <property type="evidence" value="ECO:0007669"/>
    <property type="project" value="UniProtKB-EC"/>
</dbReference>
<sequence>MNCGELLIIGGAEDKCLEGEVLNKFVELALRRSDGGIGILPTASEIPEEMSKQYIKIFRALGVDRVEVIKLDSREEADDPLMCEQLESLSALFITGGNQSRLSERIGQSKFHQALSKAWHQGMVIAGTSAGASIIGKHMIVAADTMLNDDKLKVEIGIGFGFLDGLLIDQHFSQRGRFDRLLSAIAVNKELLGIGIDENTAILVKDGLFEVYGQHEVLVLDGSKSDYIHVTTSDNGSEELTLSGFCLHALTRGYRFDLVTRKLLMKKGIQP</sequence>
<keyword evidence="7" id="KW-0378">Hydrolase</keyword>
<comment type="caution">
    <text evidence="10">The sequence shown here is derived from an EMBL/GenBank/DDBJ whole genome shotgun (WGS) entry which is preliminary data.</text>
</comment>
<dbReference type="Gene3D" id="3.40.50.880">
    <property type="match status" value="1"/>
</dbReference>
<dbReference type="NCBIfam" id="TIGR02069">
    <property type="entry name" value="cyanophycinase"/>
    <property type="match status" value="1"/>
</dbReference>
<evidence type="ECO:0000256" key="4">
    <source>
        <dbReference type="ARBA" id="ARBA00013115"/>
    </source>
</evidence>
<comment type="similarity">
    <text evidence="3">Belongs to the peptidase S51 family.</text>
</comment>
<keyword evidence="11" id="KW-1185">Reference proteome</keyword>
<evidence type="ECO:0000313" key="10">
    <source>
        <dbReference type="EMBL" id="KWW11160.1"/>
    </source>
</evidence>
<evidence type="ECO:0000256" key="3">
    <source>
        <dbReference type="ARBA" id="ARBA00006534"/>
    </source>
</evidence>
<protein>
    <recommendedName>
        <fullName evidence="5">Cyanophycinase</fullName>
        <ecNumber evidence="4">3.4.15.6</ecNumber>
    </recommendedName>
</protein>
<dbReference type="SUPFAM" id="SSF52317">
    <property type="entry name" value="Class I glutamine amidotransferase-like"/>
    <property type="match status" value="1"/>
</dbReference>
<keyword evidence="6" id="KW-0645">Protease</keyword>
<dbReference type="EMBL" id="LNNH01000056">
    <property type="protein sequence ID" value="KWW11160.1"/>
    <property type="molecule type" value="Genomic_DNA"/>
</dbReference>
<reference evidence="10 11" key="1">
    <citation type="submission" date="2015-11" db="EMBL/GenBank/DDBJ databases">
        <title>Genome Sequence of Bacillus simplex strain VanAntwerpen2.</title>
        <authorList>
            <person name="Couger M.B."/>
        </authorList>
    </citation>
    <scope>NUCLEOTIDE SEQUENCE [LARGE SCALE GENOMIC DNA]</scope>
    <source>
        <strain evidence="10 11">VanAntwerpen02</strain>
    </source>
</reference>
<dbReference type="PANTHER" id="PTHR36175">
    <property type="entry name" value="CYANOPHYCINASE"/>
    <property type="match status" value="1"/>
</dbReference>
<dbReference type="InterPro" id="IPR005320">
    <property type="entry name" value="Peptidase_S51"/>
</dbReference>
<evidence type="ECO:0000256" key="8">
    <source>
        <dbReference type="ARBA" id="ARBA00022825"/>
    </source>
</evidence>
<dbReference type="Proteomes" id="UP000064189">
    <property type="component" value="Unassembled WGS sequence"/>
</dbReference>
<accession>A0A120GMN5</accession>
<dbReference type="EC" id="3.4.15.6" evidence="4"/>
<evidence type="ECO:0000256" key="6">
    <source>
        <dbReference type="ARBA" id="ARBA00022670"/>
    </source>
</evidence>
<dbReference type="Pfam" id="PF03575">
    <property type="entry name" value="Peptidase_S51"/>
    <property type="match status" value="1"/>
</dbReference>
<dbReference type="PIRSF" id="PIRSF032067">
    <property type="entry name" value="Cyanophycinase"/>
    <property type="match status" value="1"/>
</dbReference>
<comment type="function">
    <text evidence="2">Exopeptidase that catalyzes the hydrolytic cleavage of multi-L-arginyl-poly-L-aspartic acid (cyanophycin; a water-insoluble reserve polymer) into aspartate-arginine dipeptides.</text>
</comment>
<name>A0A120GMN5_9BACI</name>
<dbReference type="PANTHER" id="PTHR36175:SF1">
    <property type="entry name" value="CYANOPHYCINASE"/>
    <property type="match status" value="1"/>
</dbReference>
<organism evidence="10 11">
    <name type="scientific">Peribacillus simplex</name>
    <dbReference type="NCBI Taxonomy" id="1478"/>
    <lineage>
        <taxon>Bacteria</taxon>
        <taxon>Bacillati</taxon>
        <taxon>Bacillota</taxon>
        <taxon>Bacilli</taxon>
        <taxon>Bacillales</taxon>
        <taxon>Bacillaceae</taxon>
        <taxon>Peribacillus</taxon>
    </lineage>
</organism>
<evidence type="ECO:0000256" key="5">
    <source>
        <dbReference type="ARBA" id="ARBA00015719"/>
    </source>
</evidence>
<keyword evidence="8" id="KW-0720">Serine protease</keyword>
<dbReference type="GO" id="GO:0008236">
    <property type="term" value="F:serine-type peptidase activity"/>
    <property type="evidence" value="ECO:0007669"/>
    <property type="project" value="UniProtKB-KW"/>
</dbReference>
<dbReference type="GO" id="GO:0006508">
    <property type="term" value="P:proteolysis"/>
    <property type="evidence" value="ECO:0007669"/>
    <property type="project" value="UniProtKB-KW"/>
</dbReference>